<sequence length="216" mass="23087">MADHPAAAGDGIQKPRFTRAEKRQYAREKAVHGTQLHPKHTGPKPNRPTRKTVPSALASKLSEVEIETYIALLEAKAQVDGSKPATLAARITHNKPKKEAPQPSEKPAKELSAKKIEKIEKRSQIRAERKAAWLAKKAVENAADAPATDPVPIGANEKPPARTASKSGSPSSHLALAAAPSPARVPSRRASTVTRAAIVSAPPLPHAEDDFEDLGY</sequence>
<reference evidence="2" key="1">
    <citation type="journal article" date="2020" name="Stud. Mycol.">
        <title>101 Dothideomycetes genomes: a test case for predicting lifestyles and emergence of pathogens.</title>
        <authorList>
            <person name="Haridas S."/>
            <person name="Albert R."/>
            <person name="Binder M."/>
            <person name="Bloem J."/>
            <person name="Labutti K."/>
            <person name="Salamov A."/>
            <person name="Andreopoulos B."/>
            <person name="Baker S."/>
            <person name="Barry K."/>
            <person name="Bills G."/>
            <person name="Bluhm B."/>
            <person name="Cannon C."/>
            <person name="Castanera R."/>
            <person name="Culley D."/>
            <person name="Daum C."/>
            <person name="Ezra D."/>
            <person name="Gonzalez J."/>
            <person name="Henrissat B."/>
            <person name="Kuo A."/>
            <person name="Liang C."/>
            <person name="Lipzen A."/>
            <person name="Lutzoni F."/>
            <person name="Magnuson J."/>
            <person name="Mondo S."/>
            <person name="Nolan M."/>
            <person name="Ohm R."/>
            <person name="Pangilinan J."/>
            <person name="Park H.-J."/>
            <person name="Ramirez L."/>
            <person name="Alfaro M."/>
            <person name="Sun H."/>
            <person name="Tritt A."/>
            <person name="Yoshinaga Y."/>
            <person name="Zwiers L.-H."/>
            <person name="Turgeon B."/>
            <person name="Goodwin S."/>
            <person name="Spatafora J."/>
            <person name="Crous P."/>
            <person name="Grigoriev I."/>
        </authorList>
    </citation>
    <scope>NUCLEOTIDE SEQUENCE</scope>
    <source>
        <strain evidence="2">CBS 107.79</strain>
    </source>
</reference>
<protein>
    <submittedName>
        <fullName evidence="2">Uncharacterized protein</fullName>
    </submittedName>
</protein>
<feature type="compositionally biased region" description="Low complexity" evidence="1">
    <location>
        <begin position="169"/>
        <end position="191"/>
    </location>
</feature>
<evidence type="ECO:0000313" key="3">
    <source>
        <dbReference type="Proteomes" id="UP000800036"/>
    </source>
</evidence>
<name>A0A6A5USE6_9PLEO</name>
<dbReference type="Proteomes" id="UP000800036">
    <property type="component" value="Unassembled WGS sequence"/>
</dbReference>
<dbReference type="OrthoDB" id="3797097at2759"/>
<evidence type="ECO:0000256" key="1">
    <source>
        <dbReference type="SAM" id="MobiDB-lite"/>
    </source>
</evidence>
<feature type="region of interest" description="Disordered" evidence="1">
    <location>
        <begin position="1"/>
        <end position="56"/>
    </location>
</feature>
<proteinExistence type="predicted"/>
<feature type="region of interest" description="Disordered" evidence="1">
    <location>
        <begin position="80"/>
        <end position="115"/>
    </location>
</feature>
<feature type="compositionally biased region" description="Basic and acidic residues" evidence="1">
    <location>
        <begin position="106"/>
        <end position="115"/>
    </location>
</feature>
<evidence type="ECO:0000313" key="2">
    <source>
        <dbReference type="EMBL" id="KAF1965826.1"/>
    </source>
</evidence>
<keyword evidence="3" id="KW-1185">Reference proteome</keyword>
<feature type="compositionally biased region" description="Basic and acidic residues" evidence="1">
    <location>
        <begin position="18"/>
        <end position="31"/>
    </location>
</feature>
<dbReference type="EMBL" id="ML976755">
    <property type="protein sequence ID" value="KAF1965826.1"/>
    <property type="molecule type" value="Genomic_DNA"/>
</dbReference>
<dbReference type="AlphaFoldDB" id="A0A6A5USE6"/>
<organism evidence="2 3">
    <name type="scientific">Bimuria novae-zelandiae CBS 107.79</name>
    <dbReference type="NCBI Taxonomy" id="1447943"/>
    <lineage>
        <taxon>Eukaryota</taxon>
        <taxon>Fungi</taxon>
        <taxon>Dikarya</taxon>
        <taxon>Ascomycota</taxon>
        <taxon>Pezizomycotina</taxon>
        <taxon>Dothideomycetes</taxon>
        <taxon>Pleosporomycetidae</taxon>
        <taxon>Pleosporales</taxon>
        <taxon>Massarineae</taxon>
        <taxon>Didymosphaeriaceae</taxon>
        <taxon>Bimuria</taxon>
    </lineage>
</organism>
<gene>
    <name evidence="2" type="ORF">BU23DRAFT_560783</name>
</gene>
<feature type="region of interest" description="Disordered" evidence="1">
    <location>
        <begin position="140"/>
        <end position="216"/>
    </location>
</feature>
<feature type="compositionally biased region" description="Basic residues" evidence="1">
    <location>
        <begin position="37"/>
        <end position="50"/>
    </location>
</feature>
<accession>A0A6A5USE6</accession>